<evidence type="ECO:0000256" key="2">
    <source>
        <dbReference type="ARBA" id="ARBA00009530"/>
    </source>
</evidence>
<proteinExistence type="inferred from homology"/>
<name>A0A411X4W1_9BURK</name>
<evidence type="ECO:0000256" key="3">
    <source>
        <dbReference type="ARBA" id="ARBA00022692"/>
    </source>
</evidence>
<dbReference type="Proteomes" id="UP000628442">
    <property type="component" value="Unassembled WGS sequence"/>
</dbReference>
<dbReference type="Pfam" id="PF01679">
    <property type="entry name" value="Pmp3"/>
    <property type="match status" value="1"/>
</dbReference>
<evidence type="ECO:0000256" key="5">
    <source>
        <dbReference type="ARBA" id="ARBA00023136"/>
    </source>
</evidence>
<dbReference type="OrthoDB" id="9810121at2"/>
<keyword evidence="4 6" id="KW-1133">Transmembrane helix</keyword>
<accession>A0A411X4W1</accession>
<organism evidence="7 10">
    <name type="scientific">Pseudoduganella albidiflava</name>
    <dbReference type="NCBI Taxonomy" id="321983"/>
    <lineage>
        <taxon>Bacteria</taxon>
        <taxon>Pseudomonadati</taxon>
        <taxon>Pseudomonadota</taxon>
        <taxon>Betaproteobacteria</taxon>
        <taxon>Burkholderiales</taxon>
        <taxon>Oxalobacteraceae</taxon>
        <taxon>Telluria group</taxon>
        <taxon>Pseudoduganella</taxon>
    </lineage>
</organism>
<evidence type="ECO:0000256" key="1">
    <source>
        <dbReference type="ARBA" id="ARBA00004370"/>
    </source>
</evidence>
<keyword evidence="5 6" id="KW-0472">Membrane</keyword>
<protein>
    <submittedName>
        <fullName evidence="8">YqaE/Pmp3 family membrane protein</fullName>
    </submittedName>
</protein>
<keyword evidence="9" id="KW-1185">Reference proteome</keyword>
<dbReference type="EMBL" id="CP036401">
    <property type="protein sequence ID" value="QBI03954.1"/>
    <property type="molecule type" value="Genomic_DNA"/>
</dbReference>
<dbReference type="AlphaFoldDB" id="A0A411X4W1"/>
<sequence>MRLLIALILPWLTFFTIGRPIAGVICLILQITLIGWLPATIWAVYALSQYKTDQKIENALRQRN</sequence>
<evidence type="ECO:0000256" key="4">
    <source>
        <dbReference type="ARBA" id="ARBA00022989"/>
    </source>
</evidence>
<reference evidence="7" key="3">
    <citation type="submission" date="2022-12" db="EMBL/GenBank/DDBJ databases">
        <authorList>
            <person name="Sun Q."/>
            <person name="Kim S."/>
        </authorList>
    </citation>
    <scope>NUCLEOTIDE SEQUENCE</scope>
    <source>
        <strain evidence="7">KCTC 12343</strain>
    </source>
</reference>
<evidence type="ECO:0000313" key="10">
    <source>
        <dbReference type="Proteomes" id="UP000628442"/>
    </source>
</evidence>
<gene>
    <name evidence="8" type="ORF">EYF70_26415</name>
    <name evidence="7" type="ORF">GCM10007387_01170</name>
</gene>
<comment type="similarity">
    <text evidence="2">Belongs to the UPF0057 (PMP3) family.</text>
</comment>
<evidence type="ECO:0000313" key="9">
    <source>
        <dbReference type="Proteomes" id="UP000292307"/>
    </source>
</evidence>
<evidence type="ECO:0000256" key="6">
    <source>
        <dbReference type="SAM" id="Phobius"/>
    </source>
</evidence>
<evidence type="ECO:0000313" key="7">
    <source>
        <dbReference type="EMBL" id="GGY23543.1"/>
    </source>
</evidence>
<dbReference type="EMBL" id="BMWV01000001">
    <property type="protein sequence ID" value="GGY23543.1"/>
    <property type="molecule type" value="Genomic_DNA"/>
</dbReference>
<keyword evidence="3 6" id="KW-0812">Transmembrane</keyword>
<dbReference type="Proteomes" id="UP000292307">
    <property type="component" value="Chromosome"/>
</dbReference>
<evidence type="ECO:0000313" key="8">
    <source>
        <dbReference type="EMBL" id="QBI03954.1"/>
    </source>
</evidence>
<feature type="transmembrane region" description="Helical" evidence="6">
    <location>
        <begin position="28"/>
        <end position="47"/>
    </location>
</feature>
<dbReference type="InterPro" id="IPR000612">
    <property type="entry name" value="PMP3"/>
</dbReference>
<dbReference type="RefSeq" id="WP_131148044.1">
    <property type="nucleotide sequence ID" value="NZ_BMWV01000001.1"/>
</dbReference>
<reference evidence="8 9" key="2">
    <citation type="submission" date="2019-02" db="EMBL/GenBank/DDBJ databases">
        <title>Draft Genome Sequences of Six Type Strains of the Genus Massilia.</title>
        <authorList>
            <person name="Miess H."/>
            <person name="Frediansyhah A."/>
            <person name="Gross H."/>
        </authorList>
    </citation>
    <scope>NUCLEOTIDE SEQUENCE [LARGE SCALE GENOMIC DNA]</scope>
    <source>
        <strain evidence="8 9">DSM 17472</strain>
    </source>
</reference>
<comment type="subcellular location">
    <subcellularLocation>
        <location evidence="1">Membrane</location>
    </subcellularLocation>
</comment>
<dbReference type="GO" id="GO:0016020">
    <property type="term" value="C:membrane"/>
    <property type="evidence" value="ECO:0007669"/>
    <property type="project" value="UniProtKB-SubCell"/>
</dbReference>
<reference evidence="7" key="1">
    <citation type="journal article" date="2014" name="Int. J. Syst. Evol. Microbiol.">
        <title>Complete genome sequence of Corynebacterium casei LMG S-19264T (=DSM 44701T), isolated from a smear-ripened cheese.</title>
        <authorList>
            <consortium name="US DOE Joint Genome Institute (JGI-PGF)"/>
            <person name="Walter F."/>
            <person name="Albersmeier A."/>
            <person name="Kalinowski J."/>
            <person name="Ruckert C."/>
        </authorList>
    </citation>
    <scope>NUCLEOTIDE SEQUENCE</scope>
    <source>
        <strain evidence="7">KCTC 12343</strain>
    </source>
</reference>